<keyword evidence="6" id="KW-0539">Nucleus</keyword>
<evidence type="ECO:0000256" key="5">
    <source>
        <dbReference type="ARBA" id="ARBA00022694"/>
    </source>
</evidence>
<accession>A0A7J8EK40</accession>
<dbReference type="Pfam" id="PF09341">
    <property type="entry name" value="Pcc1"/>
    <property type="match status" value="1"/>
</dbReference>
<dbReference type="EMBL" id="JACASE010000009">
    <property type="protein sequence ID" value="KAF6435877.1"/>
    <property type="molecule type" value="Genomic_DNA"/>
</dbReference>
<comment type="caution">
    <text evidence="11">The sequence shown here is derived from an EMBL/GenBank/DDBJ whole genome shotgun (WGS) entry which is preliminary data.</text>
</comment>
<dbReference type="OrthoDB" id="9629153at2759"/>
<evidence type="ECO:0000256" key="10">
    <source>
        <dbReference type="SAM" id="MobiDB-lite"/>
    </source>
</evidence>
<dbReference type="GO" id="GO:0070525">
    <property type="term" value="P:tRNA threonylcarbamoyladenosine metabolic process"/>
    <property type="evidence" value="ECO:0007669"/>
    <property type="project" value="TreeGrafter"/>
</dbReference>
<evidence type="ECO:0000256" key="9">
    <source>
        <dbReference type="ARBA" id="ARBA00076355"/>
    </source>
</evidence>
<feature type="compositionally biased region" description="Low complexity" evidence="10">
    <location>
        <begin position="48"/>
        <end position="69"/>
    </location>
</feature>
<feature type="compositionally biased region" description="Gly residues" evidence="10">
    <location>
        <begin position="70"/>
        <end position="79"/>
    </location>
</feature>
<evidence type="ECO:0000256" key="7">
    <source>
        <dbReference type="ARBA" id="ARBA00053047"/>
    </source>
</evidence>
<keyword evidence="12" id="KW-1185">Reference proteome</keyword>
<feature type="compositionally biased region" description="Acidic residues" evidence="10">
    <location>
        <begin position="1"/>
        <end position="10"/>
    </location>
</feature>
<sequence>MASEENEEVEAAIQAAEEGVGGVAGVGDVLEGPEDQGGPGVPDSQIEPGSPQGQDSPGGPSSQCAPGSPDGQGGAGAHGNEGDPGVADNQREPGVHVDQDGAGARDHPGGHGVPDDRGRPGSHDEQGGAGPQDHPGGPDARYEQAGHRGLGGPGVEERVGLAVVGAANVARAPRASGPGGDAAPEAVGPGDRPIVFTITVPFGSHLEAEMARLAMDIEDPRHHPAIQKEFRVHGSILAVRWTAEDPGPLPDSINSFFQRLFLVIRNIQHSRPRFPLRPGRGAGP</sequence>
<proteinExistence type="inferred from homology"/>
<evidence type="ECO:0000256" key="1">
    <source>
        <dbReference type="ARBA" id="ARBA00004123"/>
    </source>
</evidence>
<keyword evidence="5" id="KW-0819">tRNA processing</keyword>
<organism evidence="11 12">
    <name type="scientific">Rousettus aegyptiacus</name>
    <name type="common">Egyptian fruit bat</name>
    <name type="synonym">Pteropus aegyptiacus</name>
    <dbReference type="NCBI Taxonomy" id="9407"/>
    <lineage>
        <taxon>Eukaryota</taxon>
        <taxon>Metazoa</taxon>
        <taxon>Chordata</taxon>
        <taxon>Craniata</taxon>
        <taxon>Vertebrata</taxon>
        <taxon>Euteleostomi</taxon>
        <taxon>Mammalia</taxon>
        <taxon>Eutheria</taxon>
        <taxon>Laurasiatheria</taxon>
        <taxon>Chiroptera</taxon>
        <taxon>Yinpterochiroptera</taxon>
        <taxon>Pteropodoidea</taxon>
        <taxon>Pteropodidae</taxon>
        <taxon>Rousettinae</taxon>
        <taxon>Rousettus</taxon>
    </lineage>
</organism>
<dbReference type="GO" id="GO:0005737">
    <property type="term" value="C:cytoplasm"/>
    <property type="evidence" value="ECO:0007669"/>
    <property type="project" value="UniProtKB-SubCell"/>
</dbReference>
<evidence type="ECO:0000256" key="6">
    <source>
        <dbReference type="ARBA" id="ARBA00023242"/>
    </source>
</evidence>
<evidence type="ECO:0000313" key="11">
    <source>
        <dbReference type="EMBL" id="KAF6435877.1"/>
    </source>
</evidence>
<dbReference type="GO" id="GO:0008033">
    <property type="term" value="P:tRNA processing"/>
    <property type="evidence" value="ECO:0007669"/>
    <property type="project" value="UniProtKB-KW"/>
</dbReference>
<comment type="function">
    <text evidence="7">Component of the EKC/KEOPS complex that is required for the formation of a threonylcarbamoyl group on adenosine at position 37 (t(6)A37) in tRNAs that read codons beginning with adenine. The complex is probably involved in the transfer of the threonylcarbamoyl moiety of threonylcarbamoyl-AMP (TC-AMP) to the N6 group of A37. LAGE3 functions as a dimerization module for the complex.</text>
</comment>
<feature type="region of interest" description="Disordered" evidence="10">
    <location>
        <begin position="1"/>
        <end position="154"/>
    </location>
</feature>
<dbReference type="Gene3D" id="3.30.310.50">
    <property type="entry name" value="Alpha-D-phosphohexomutase, C-terminal domain"/>
    <property type="match status" value="1"/>
</dbReference>
<evidence type="ECO:0000256" key="8">
    <source>
        <dbReference type="ARBA" id="ARBA00062157"/>
    </source>
</evidence>
<evidence type="ECO:0000256" key="2">
    <source>
        <dbReference type="ARBA" id="ARBA00004496"/>
    </source>
</evidence>
<dbReference type="InterPro" id="IPR015419">
    <property type="entry name" value="CTAG/Pcc1"/>
</dbReference>
<feature type="compositionally biased region" description="Basic and acidic residues" evidence="10">
    <location>
        <begin position="89"/>
        <end position="126"/>
    </location>
</feature>
<evidence type="ECO:0000313" key="12">
    <source>
        <dbReference type="Proteomes" id="UP000593571"/>
    </source>
</evidence>
<dbReference type="FunFam" id="3.30.310.50:FF:000005">
    <property type="entry name" value="L antigen family member 3"/>
    <property type="match status" value="1"/>
</dbReference>
<dbReference type="AlphaFoldDB" id="A0A7J8EK40"/>
<reference evidence="11 12" key="1">
    <citation type="journal article" date="2020" name="Nature">
        <title>Six reference-quality genomes reveal evolution of bat adaptations.</title>
        <authorList>
            <person name="Jebb D."/>
            <person name="Huang Z."/>
            <person name="Pippel M."/>
            <person name="Hughes G.M."/>
            <person name="Lavrichenko K."/>
            <person name="Devanna P."/>
            <person name="Winkler S."/>
            <person name="Jermiin L.S."/>
            <person name="Skirmuntt E.C."/>
            <person name="Katzourakis A."/>
            <person name="Burkitt-Gray L."/>
            <person name="Ray D.A."/>
            <person name="Sullivan K.A.M."/>
            <person name="Roscito J.G."/>
            <person name="Kirilenko B.M."/>
            <person name="Davalos L.M."/>
            <person name="Corthals A.P."/>
            <person name="Power M.L."/>
            <person name="Jones G."/>
            <person name="Ransome R.D."/>
            <person name="Dechmann D.K.N."/>
            <person name="Locatelli A.G."/>
            <person name="Puechmaille S.J."/>
            <person name="Fedrigo O."/>
            <person name="Jarvis E.D."/>
            <person name="Hiller M."/>
            <person name="Vernes S.C."/>
            <person name="Myers E.W."/>
            <person name="Teeling E.C."/>
        </authorList>
    </citation>
    <scope>NUCLEOTIDE SEQUENCE [LARGE SCALE GENOMIC DNA]</scope>
    <source>
        <strain evidence="11">MRouAeg1</strain>
        <tissue evidence="11">Muscle</tissue>
    </source>
</reference>
<dbReference type="Proteomes" id="UP000593571">
    <property type="component" value="Unassembled WGS sequence"/>
</dbReference>
<dbReference type="GO" id="GO:0005634">
    <property type="term" value="C:nucleus"/>
    <property type="evidence" value="ECO:0007669"/>
    <property type="project" value="UniProtKB-SubCell"/>
</dbReference>
<protein>
    <recommendedName>
        <fullName evidence="9">L antigen family member 3</fullName>
    </recommendedName>
</protein>
<dbReference type="PANTHER" id="PTHR31283:SF16">
    <property type="entry name" value="CTAG2 LIKE 2"/>
    <property type="match status" value="1"/>
</dbReference>
<keyword evidence="4" id="KW-0963">Cytoplasm</keyword>
<gene>
    <name evidence="11" type="ORF">HJG63_012593</name>
</gene>
<comment type="subunit">
    <text evidence="8">Component of the EKC/KEOPS complex composed of at least GON7, TP53RK, TPRKB, OSGEP and LAGE3; the whole complex dimerizes.</text>
</comment>
<name>A0A7J8EK40_ROUAE</name>
<dbReference type="PANTHER" id="PTHR31283">
    <property type="entry name" value="EKC/KEOPS COMPLEX SUBUNIT PCC1 FAMILY MEMBER"/>
    <property type="match status" value="1"/>
</dbReference>
<evidence type="ECO:0000256" key="4">
    <source>
        <dbReference type="ARBA" id="ARBA00022490"/>
    </source>
</evidence>
<dbReference type="GO" id="GO:0000408">
    <property type="term" value="C:EKC/KEOPS complex"/>
    <property type="evidence" value="ECO:0007669"/>
    <property type="project" value="TreeGrafter"/>
</dbReference>
<comment type="subcellular location">
    <subcellularLocation>
        <location evidence="2">Cytoplasm</location>
    </subcellularLocation>
    <subcellularLocation>
        <location evidence="1">Nucleus</location>
    </subcellularLocation>
</comment>
<evidence type="ECO:0000256" key="3">
    <source>
        <dbReference type="ARBA" id="ARBA00007073"/>
    </source>
</evidence>
<comment type="similarity">
    <text evidence="3">Belongs to the CTAG/PCC1 family.</text>
</comment>